<feature type="region of interest" description="Disordered" evidence="1">
    <location>
        <begin position="114"/>
        <end position="133"/>
    </location>
</feature>
<protein>
    <submittedName>
        <fullName evidence="2">Uncharacterized protein</fullName>
    </submittedName>
</protein>
<feature type="compositionally biased region" description="Low complexity" evidence="1">
    <location>
        <begin position="114"/>
        <end position="126"/>
    </location>
</feature>
<feature type="compositionally biased region" description="Polar residues" evidence="1">
    <location>
        <begin position="368"/>
        <end position="382"/>
    </location>
</feature>
<gene>
    <name evidence="2" type="ORF">VNI00_018308</name>
</gene>
<feature type="region of interest" description="Disordered" evidence="1">
    <location>
        <begin position="13"/>
        <end position="44"/>
    </location>
</feature>
<feature type="compositionally biased region" description="Polar residues" evidence="1">
    <location>
        <begin position="310"/>
        <end position="326"/>
    </location>
</feature>
<feature type="compositionally biased region" description="Basic residues" evidence="1">
    <location>
        <begin position="426"/>
        <end position="441"/>
    </location>
</feature>
<accession>A0AAW0AZD8</accession>
<proteinExistence type="predicted"/>
<reference evidence="2 3" key="1">
    <citation type="submission" date="2024-01" db="EMBL/GenBank/DDBJ databases">
        <title>A draft genome for a cacao thread blight-causing isolate of Paramarasmius palmivorus.</title>
        <authorList>
            <person name="Baruah I.K."/>
            <person name="Bukari Y."/>
            <person name="Amoako-Attah I."/>
            <person name="Meinhardt L.W."/>
            <person name="Bailey B.A."/>
            <person name="Cohen S.P."/>
        </authorList>
    </citation>
    <scope>NUCLEOTIDE SEQUENCE [LARGE SCALE GENOMIC DNA]</scope>
    <source>
        <strain evidence="2 3">GH-12</strain>
    </source>
</reference>
<dbReference type="Proteomes" id="UP001383192">
    <property type="component" value="Unassembled WGS sequence"/>
</dbReference>
<feature type="compositionally biased region" description="Basic and acidic residues" evidence="1">
    <location>
        <begin position="251"/>
        <end position="261"/>
    </location>
</feature>
<keyword evidence="3" id="KW-1185">Reference proteome</keyword>
<evidence type="ECO:0000313" key="2">
    <source>
        <dbReference type="EMBL" id="KAK7018715.1"/>
    </source>
</evidence>
<comment type="caution">
    <text evidence="2">The sequence shown here is derived from an EMBL/GenBank/DDBJ whole genome shotgun (WGS) entry which is preliminary data.</text>
</comment>
<feature type="compositionally biased region" description="Polar residues" evidence="1">
    <location>
        <begin position="198"/>
        <end position="223"/>
    </location>
</feature>
<feature type="compositionally biased region" description="Acidic residues" evidence="1">
    <location>
        <begin position="386"/>
        <end position="396"/>
    </location>
</feature>
<sequence length="809" mass="87517">MSRCSVRISRAVLKGKTDSFSNPDAQGNKGRQGSKAKGKPARNATLKPITVLRKDLERLTEQQKEAIAEANTAIGVTAAAEQALHEARNALKKRKSSVNTKRFQAAQDALDQAKATSKSASQKATTLKGQVARLSKAIVKREASESPADDSELTDIEALDEALDKISQDETDAKHAKAVQTAKERANQKQPDARENPQEQGSSTPPVIGSPGTNDHQLASTTDAGVGPSPPSNAPSPQEALLSKTTPPLPERPDDASESDPKTASPAGELFPLPIPQSLDPNLDPIPKAPISAVSASRKAPMSAVAMSPKPTTTAPNLPDSIQDSAPINLFTPEHSPAPQEISHPGAECLTSAPRHSPNGPSRAVSESPATTSGENAGSKASATLGEDELDPDSESETLRPPKLSKKRKLNTIESDEEGAVPQSAKKVKAVKAPTKRKTRKHEVSEDDETPAPTKRKTRKRKVSEDDETPAQTNKKRHVQVEAPEGGNGDEEDQEVVDETGEEPPTRRRKPPVDKKLVTPPDVTQGSKAKKIKRILAWYEKAVNGVGPSAITDASKTLGIRTLLYESASILPELVTTAKEIALAALISTEGSLICRYHTINDKSIDKPGPVDGDDGMLFGRPWPWIHLGEKRKVWNAQQVEAAARAKAAMESEEMPTDPQLLDLSKRLNVPGWKVVDIRGTDKTDCGCDVRDVLLEIILWKTGKLTSPSCKLIDDWRADFLNPRQRALVCAQYREGTLLDADDLYSMSSENGRWIKRDKVHHRRVQAERALKIIEAEADAEKKEEAKGDAAISSAMTLMKEAKERIETD</sequence>
<evidence type="ECO:0000256" key="1">
    <source>
        <dbReference type="SAM" id="MobiDB-lite"/>
    </source>
</evidence>
<name>A0AAW0AZD8_9AGAR</name>
<feature type="compositionally biased region" description="Polar residues" evidence="1">
    <location>
        <begin position="18"/>
        <end position="31"/>
    </location>
</feature>
<feature type="compositionally biased region" description="Basic and acidic residues" evidence="1">
    <location>
        <begin position="182"/>
        <end position="197"/>
    </location>
</feature>
<feature type="compositionally biased region" description="Basic and acidic residues" evidence="1">
    <location>
        <begin position="164"/>
        <end position="175"/>
    </location>
</feature>
<feature type="compositionally biased region" description="Acidic residues" evidence="1">
    <location>
        <begin position="488"/>
        <end position="502"/>
    </location>
</feature>
<dbReference type="AlphaFoldDB" id="A0AAW0AZD8"/>
<organism evidence="2 3">
    <name type="scientific">Paramarasmius palmivorus</name>
    <dbReference type="NCBI Taxonomy" id="297713"/>
    <lineage>
        <taxon>Eukaryota</taxon>
        <taxon>Fungi</taxon>
        <taxon>Dikarya</taxon>
        <taxon>Basidiomycota</taxon>
        <taxon>Agaricomycotina</taxon>
        <taxon>Agaricomycetes</taxon>
        <taxon>Agaricomycetidae</taxon>
        <taxon>Agaricales</taxon>
        <taxon>Marasmiineae</taxon>
        <taxon>Marasmiaceae</taxon>
        <taxon>Paramarasmius</taxon>
    </lineage>
</organism>
<evidence type="ECO:0000313" key="3">
    <source>
        <dbReference type="Proteomes" id="UP001383192"/>
    </source>
</evidence>
<feature type="region of interest" description="Disordered" evidence="1">
    <location>
        <begin position="164"/>
        <end position="526"/>
    </location>
</feature>
<dbReference type="EMBL" id="JAYKXP010000223">
    <property type="protein sequence ID" value="KAK7018715.1"/>
    <property type="molecule type" value="Genomic_DNA"/>
</dbReference>